<keyword evidence="1" id="KW-0812">Transmembrane</keyword>
<keyword evidence="1" id="KW-0472">Membrane</keyword>
<accession>A0A381DH65</accession>
<organism evidence="2 3">
    <name type="scientific">Campylobacter sputorum subsp. sputorum</name>
    <dbReference type="NCBI Taxonomy" id="32024"/>
    <lineage>
        <taxon>Bacteria</taxon>
        <taxon>Pseudomonadati</taxon>
        <taxon>Campylobacterota</taxon>
        <taxon>Epsilonproteobacteria</taxon>
        <taxon>Campylobacterales</taxon>
        <taxon>Campylobacteraceae</taxon>
        <taxon>Campylobacter</taxon>
    </lineage>
</organism>
<feature type="transmembrane region" description="Helical" evidence="1">
    <location>
        <begin position="100"/>
        <end position="120"/>
    </location>
</feature>
<reference evidence="2 3" key="1">
    <citation type="submission" date="2018-06" db="EMBL/GenBank/DDBJ databases">
        <authorList>
            <consortium name="Pathogen Informatics"/>
            <person name="Doyle S."/>
        </authorList>
    </citation>
    <scope>NUCLEOTIDE SEQUENCE [LARGE SCALE GENOMIC DNA]</scope>
    <source>
        <strain evidence="2 3">NCTC12475</strain>
    </source>
</reference>
<protein>
    <submittedName>
        <fullName evidence="2">Uncharacterized protein</fullName>
    </submittedName>
</protein>
<keyword evidence="3" id="KW-1185">Reference proteome</keyword>
<feature type="transmembrane region" description="Helical" evidence="1">
    <location>
        <begin position="29"/>
        <end position="49"/>
    </location>
</feature>
<dbReference type="EMBL" id="UFVD01000001">
    <property type="protein sequence ID" value="SUX09761.1"/>
    <property type="molecule type" value="Genomic_DNA"/>
</dbReference>
<sequence length="526" mass="60705">MNSSLKILIFFTLISFVFTFDELNCIAFLLYFTLFLLVFGYEIFSYNIIKKRFLNYAIFRKNSKIKPFLSGNLSHSVSSFIKALFFTTILIINFSNINNYIFLYIFIALPLIFIITKFIVMKKLMREFRMANYSLKKVIIYISSTISTIVFMIFFINFVMYKNVNLSEIFILKTMNTQCILINEILAVNSFIENIQNFLYTTIQKQFAKIIVLIILSFNYFVFFMAIMHIYSFLFTKKDKKNSFKFGYFLQTIFVLAFGVLIFFLASFLNQNYENKLKSEQIILNLKNKINSAISQNLTNTKNAIDIYIDEIYELSVDKAVTNIADFEYAWYSDYVKLYYGAIDKNASIFYKNKFYDIIKSSFPVNLNENITNIILLNLDNLKKDISNIANENAIKYDTTKIISIIDMQSYELKFGINSVLTLGGITALKTGAKLAAKSGAKLALKSGASLSAGTSGAICGPASVVCVPLLAITTWFGFDYVISKADESLNREEFETELKAELMNQKENFKALLYQNIDELYFKFR</sequence>
<dbReference type="AlphaFoldDB" id="A0A381DH65"/>
<evidence type="ECO:0000313" key="3">
    <source>
        <dbReference type="Proteomes" id="UP000254920"/>
    </source>
</evidence>
<dbReference type="Proteomes" id="UP000254920">
    <property type="component" value="Unassembled WGS sequence"/>
</dbReference>
<feature type="transmembrane region" description="Helical" evidence="1">
    <location>
        <begin position="210"/>
        <end position="234"/>
    </location>
</feature>
<proteinExistence type="predicted"/>
<evidence type="ECO:0000313" key="2">
    <source>
        <dbReference type="EMBL" id="SUX09761.1"/>
    </source>
</evidence>
<name>A0A381DH65_9BACT</name>
<feature type="transmembrane region" description="Helical" evidence="1">
    <location>
        <begin position="246"/>
        <end position="269"/>
    </location>
</feature>
<gene>
    <name evidence="2" type="ORF">NCTC12475_00185</name>
</gene>
<evidence type="ECO:0000256" key="1">
    <source>
        <dbReference type="SAM" id="Phobius"/>
    </source>
</evidence>
<keyword evidence="1" id="KW-1133">Transmembrane helix</keyword>
<feature type="transmembrane region" description="Helical" evidence="1">
    <location>
        <begin position="69"/>
        <end position="94"/>
    </location>
</feature>
<feature type="transmembrane region" description="Helical" evidence="1">
    <location>
        <begin position="140"/>
        <end position="160"/>
    </location>
</feature>
<dbReference type="STRING" id="32024.GCA_000788295_00105"/>